<comment type="cofactor">
    <cofactor evidence="1">
        <name>pyridoxal 5'-phosphate</name>
        <dbReference type="ChEBI" id="CHEBI:597326"/>
    </cofactor>
</comment>
<dbReference type="CDD" id="cd00609">
    <property type="entry name" value="AAT_like"/>
    <property type="match status" value="1"/>
</dbReference>
<dbReference type="Gene3D" id="3.40.640.10">
    <property type="entry name" value="Type I PLP-dependent aspartate aminotransferase-like (Major domain)"/>
    <property type="match status" value="1"/>
</dbReference>
<dbReference type="Gene3D" id="3.90.1150.10">
    <property type="entry name" value="Aspartate Aminotransferase, domain 1"/>
    <property type="match status" value="1"/>
</dbReference>
<dbReference type="InterPro" id="IPR004839">
    <property type="entry name" value="Aminotransferase_I/II_large"/>
</dbReference>
<reference evidence="5 6" key="1">
    <citation type="submission" date="2019-12" db="EMBL/GenBank/DDBJ databases">
        <title>Lactobacillus hilgardii FLUB.</title>
        <authorList>
            <person name="Gustaw K."/>
        </authorList>
    </citation>
    <scope>NUCLEOTIDE SEQUENCE [LARGE SCALE GENOMIC DNA]</scope>
    <source>
        <strain evidence="5 6">FLUB</strain>
    </source>
</reference>
<dbReference type="GO" id="GO:0030170">
    <property type="term" value="F:pyridoxal phosphate binding"/>
    <property type="evidence" value="ECO:0007669"/>
    <property type="project" value="InterPro"/>
</dbReference>
<dbReference type="InterPro" id="IPR050881">
    <property type="entry name" value="LL-DAP_aminotransferase"/>
</dbReference>
<evidence type="ECO:0000259" key="4">
    <source>
        <dbReference type="Pfam" id="PF00155"/>
    </source>
</evidence>
<evidence type="ECO:0000313" key="6">
    <source>
        <dbReference type="Proteomes" id="UP000465035"/>
    </source>
</evidence>
<evidence type="ECO:0000256" key="2">
    <source>
        <dbReference type="ARBA" id="ARBA00022576"/>
    </source>
</evidence>
<feature type="domain" description="Aminotransferase class I/classII large" evidence="4">
    <location>
        <begin position="32"/>
        <end position="381"/>
    </location>
</feature>
<gene>
    <name evidence="5" type="ORF">GQR93_04065</name>
</gene>
<protein>
    <submittedName>
        <fullName evidence="5">Aminotransferase class I/II-fold pyridoxal phosphate-dependent enzyme</fullName>
    </submittedName>
</protein>
<dbReference type="SMR" id="A0A6P1E5Q8"/>
<organism evidence="5 6">
    <name type="scientific">Lentilactobacillus hilgardii</name>
    <name type="common">Lactobacillus hilgardii</name>
    <dbReference type="NCBI Taxonomy" id="1588"/>
    <lineage>
        <taxon>Bacteria</taxon>
        <taxon>Bacillati</taxon>
        <taxon>Bacillota</taxon>
        <taxon>Bacilli</taxon>
        <taxon>Lactobacillales</taxon>
        <taxon>Lactobacillaceae</taxon>
        <taxon>Lentilactobacillus</taxon>
    </lineage>
</organism>
<dbReference type="SUPFAM" id="SSF53383">
    <property type="entry name" value="PLP-dependent transferases"/>
    <property type="match status" value="1"/>
</dbReference>
<dbReference type="InterPro" id="IPR015422">
    <property type="entry name" value="PyrdxlP-dep_Trfase_small"/>
</dbReference>
<evidence type="ECO:0000313" key="5">
    <source>
        <dbReference type="EMBL" id="QHB51450.1"/>
    </source>
</evidence>
<dbReference type="InterPro" id="IPR015424">
    <property type="entry name" value="PyrdxlP-dep_Trfase"/>
</dbReference>
<proteinExistence type="predicted"/>
<sequence>MNFKPSDRLNEIPTSFFAELDDKIANFKTNTPMIDLSKGNPDLPTPQNIVNALKKAADDPINDAYTPFEGKASLQQAISDFYEREYHVEIDPTTEVEIFNGAAVGIYALPQVILNPNDIALVPDPYYPEYIPAIQLAGGHIYHCPLLAQNHYLPDYPSIPTEISDKAKLLFLNYPNNPTGAIATQTFFEKTVAFAKQHHLIAVNDFAYASLGFDSHPLSLLQIPGAKETAVEIYTLSKTYSMAGWRIGFAVGNADVIASLKKYHAHVYSTVYGAVQDAAIEALSGSQDGATKIRQAYRQRRDLFVSGLRKLQFDVQPAAGTFFVWVRAPQQLTGQQFADQLLKQAGIAVAPGIGFGKEGQQYVRFSLVHSDKTLKAVLSRLQKMEGSI</sequence>
<keyword evidence="3 5" id="KW-0808">Transferase</keyword>
<dbReference type="GO" id="GO:0008483">
    <property type="term" value="F:transaminase activity"/>
    <property type="evidence" value="ECO:0007669"/>
    <property type="project" value="UniProtKB-KW"/>
</dbReference>
<dbReference type="Proteomes" id="UP000465035">
    <property type="component" value="Chromosome"/>
</dbReference>
<dbReference type="EMBL" id="CP047121">
    <property type="protein sequence ID" value="QHB51450.1"/>
    <property type="molecule type" value="Genomic_DNA"/>
</dbReference>
<dbReference type="InterPro" id="IPR015421">
    <property type="entry name" value="PyrdxlP-dep_Trfase_major"/>
</dbReference>
<dbReference type="Pfam" id="PF00155">
    <property type="entry name" value="Aminotran_1_2"/>
    <property type="match status" value="1"/>
</dbReference>
<dbReference type="PANTHER" id="PTHR42832">
    <property type="entry name" value="AMINO ACID AMINOTRANSFERASE"/>
    <property type="match status" value="1"/>
</dbReference>
<evidence type="ECO:0000256" key="1">
    <source>
        <dbReference type="ARBA" id="ARBA00001933"/>
    </source>
</evidence>
<accession>A0A6P1E5Q8</accession>
<keyword evidence="2 5" id="KW-0032">Aminotransferase</keyword>
<dbReference type="PANTHER" id="PTHR42832:SF3">
    <property type="entry name" value="L-GLUTAMINE--4-(METHYLSULFANYL)-2-OXOBUTANOATE AMINOTRANSFERASE"/>
    <property type="match status" value="1"/>
</dbReference>
<evidence type="ECO:0000256" key="3">
    <source>
        <dbReference type="ARBA" id="ARBA00022679"/>
    </source>
</evidence>
<dbReference type="AlphaFoldDB" id="A0A6P1E5Q8"/>
<name>A0A6P1E5Q8_LENHI</name>